<reference evidence="2" key="1">
    <citation type="journal article" date="2022" name="Mol. Ecol. Resour.">
        <title>The genomes of chicory, endive, great burdock and yacon provide insights into Asteraceae palaeo-polyploidization history and plant inulin production.</title>
        <authorList>
            <person name="Fan W."/>
            <person name="Wang S."/>
            <person name="Wang H."/>
            <person name="Wang A."/>
            <person name="Jiang F."/>
            <person name="Liu H."/>
            <person name="Zhao H."/>
            <person name="Xu D."/>
            <person name="Zhang Y."/>
        </authorList>
    </citation>
    <scope>NUCLEOTIDE SEQUENCE [LARGE SCALE GENOMIC DNA]</scope>
    <source>
        <strain evidence="2">cv. Yunnan</strain>
    </source>
</reference>
<organism evidence="1 2">
    <name type="scientific">Smallanthus sonchifolius</name>
    <dbReference type="NCBI Taxonomy" id="185202"/>
    <lineage>
        <taxon>Eukaryota</taxon>
        <taxon>Viridiplantae</taxon>
        <taxon>Streptophyta</taxon>
        <taxon>Embryophyta</taxon>
        <taxon>Tracheophyta</taxon>
        <taxon>Spermatophyta</taxon>
        <taxon>Magnoliopsida</taxon>
        <taxon>eudicotyledons</taxon>
        <taxon>Gunneridae</taxon>
        <taxon>Pentapetalae</taxon>
        <taxon>asterids</taxon>
        <taxon>campanulids</taxon>
        <taxon>Asterales</taxon>
        <taxon>Asteraceae</taxon>
        <taxon>Asteroideae</taxon>
        <taxon>Heliantheae alliance</taxon>
        <taxon>Millerieae</taxon>
        <taxon>Smallanthus</taxon>
    </lineage>
</organism>
<accession>A0ACB9HUS2</accession>
<evidence type="ECO:0000313" key="1">
    <source>
        <dbReference type="EMBL" id="KAI3799733.1"/>
    </source>
</evidence>
<dbReference type="EMBL" id="CM042028">
    <property type="protein sequence ID" value="KAI3799733.1"/>
    <property type="molecule type" value="Genomic_DNA"/>
</dbReference>
<keyword evidence="2" id="KW-1185">Reference proteome</keyword>
<gene>
    <name evidence="1" type="ORF">L1987_35033</name>
</gene>
<protein>
    <submittedName>
        <fullName evidence="1">Uncharacterized protein</fullName>
    </submittedName>
</protein>
<comment type="caution">
    <text evidence="1">The sequence shown here is derived from an EMBL/GenBank/DDBJ whole genome shotgun (WGS) entry which is preliminary data.</text>
</comment>
<proteinExistence type="predicted"/>
<evidence type="ECO:0000313" key="2">
    <source>
        <dbReference type="Proteomes" id="UP001056120"/>
    </source>
</evidence>
<name>A0ACB9HUS2_9ASTR</name>
<dbReference type="Proteomes" id="UP001056120">
    <property type="component" value="Linkage Group LG11"/>
</dbReference>
<sequence length="1023" mass="115397">MKLFSNFLSLGVLFTVLAICTAQDTITADQAIQDDDTLVSANEIYELGFFSPGSSGNRYLGIWYKNISPQTVVWVANRETPVTDSSGVFRVHTNGSLLVIAGSNNTTVWSSNTDPVSLTARNPVAQLLNSGNLVVRERDQDSSIFWESFDYPGDNLLPGMKCGKDLVSGRDKRWRTWKSLDDPSPGQYSAYLDTNGFPQLFVARGSAPRLRYGPWNGATMNGLPSRKNNAIITHEFVMNDKEVYYRYMVNSSFITRLYFNPEGNAIVLNWIDRTKEWFPYWNSNIGLCSPYGLCGPYGRCNPNNSPTCSCMEGFEPQNQDEWSASQWSSGCRRRTALDCPNGDGFQVFRNITLPDTRRSWYNRSMTLDECAAACKSNCSCIAYANIEIVNGRSGCLIWFDDLIDVRTVDESHDLYVRMARSDLTTILYAWRKKKRSQVTTPDASVQVILKDYTESQEDDKELLSFSLNKISKATDDFADEKKLGEGGFGQVYKYAIDGIFSEKSDVFSFGVLVLEIVSGKKNRGFSHAKDGDNLLAHWNPMDPASTVGMMSSMELGVCTGRWFTIESRFKRKEVIKVVVATMVSLVLIGLAVGVYAWKKKRSPAQRQGNLDGCVLHLPARALLSTVAHSGHAYYMVMLHNSEKVDGSHLQSIDPHKELRSPQVLHNPIGRRSSSPVASLCCSDDRRLFCISDLRRRRFCISDLRRRLLISVASSIALIMDPNHQNVVDCETSSKKIKTKFLWDNATFMEFINDCLVENDKGNKIGGHFNKVGWANLETTLKEKTGKVVEQKQIKNKWDNMKKEWKLFDRLIRLETGLGGTRSLIDASLEWWEEKIKIDKDFAKFRGANLDIFETHYAPLFRDSVAVGDQTMNPLQFQKDSNSCDVRREENIEGKGDSDEIILGDDEPLFPNNVESSSSKRKKSKDVSNNRSTKSKNSSFEEKLDVVLDALSTRSTQTFPPNNPSSTIADCMNIVITFPGFDEGSKYYSQALRVFIKKQNREAFMYPTTDEAKMEFLKLLMGEA</sequence>
<reference evidence="1 2" key="2">
    <citation type="journal article" date="2022" name="Mol. Ecol. Resour.">
        <title>The genomes of chicory, endive, great burdock and yacon provide insights into Asteraceae paleo-polyploidization history and plant inulin production.</title>
        <authorList>
            <person name="Fan W."/>
            <person name="Wang S."/>
            <person name="Wang H."/>
            <person name="Wang A."/>
            <person name="Jiang F."/>
            <person name="Liu H."/>
            <person name="Zhao H."/>
            <person name="Xu D."/>
            <person name="Zhang Y."/>
        </authorList>
    </citation>
    <scope>NUCLEOTIDE SEQUENCE [LARGE SCALE GENOMIC DNA]</scope>
    <source>
        <strain evidence="2">cv. Yunnan</strain>
        <tissue evidence="1">Leaves</tissue>
    </source>
</reference>